<name>A0A7J6PSB8_PEROL</name>
<proteinExistence type="predicted"/>
<dbReference type="EMBL" id="JABANM010034881">
    <property type="protein sequence ID" value="KAF4698923.1"/>
    <property type="molecule type" value="Genomic_DNA"/>
</dbReference>
<gene>
    <name evidence="1" type="ORF">FOZ62_031731</name>
</gene>
<feature type="non-terminal residue" evidence="1">
    <location>
        <position position="1"/>
    </location>
</feature>
<protein>
    <submittedName>
        <fullName evidence="1">Uncharacterized protein</fullName>
    </submittedName>
</protein>
<organism evidence="1 2">
    <name type="scientific">Perkinsus olseni</name>
    <name type="common">Perkinsus atlanticus</name>
    <dbReference type="NCBI Taxonomy" id="32597"/>
    <lineage>
        <taxon>Eukaryota</taxon>
        <taxon>Sar</taxon>
        <taxon>Alveolata</taxon>
        <taxon>Perkinsozoa</taxon>
        <taxon>Perkinsea</taxon>
        <taxon>Perkinsida</taxon>
        <taxon>Perkinsidae</taxon>
        <taxon>Perkinsus</taxon>
    </lineage>
</organism>
<evidence type="ECO:0000313" key="1">
    <source>
        <dbReference type="EMBL" id="KAF4698923.1"/>
    </source>
</evidence>
<evidence type="ECO:0000313" key="2">
    <source>
        <dbReference type="Proteomes" id="UP000574390"/>
    </source>
</evidence>
<accession>A0A7J6PSB8</accession>
<dbReference type="AlphaFoldDB" id="A0A7J6PSB8"/>
<reference evidence="1 2" key="1">
    <citation type="submission" date="2020-04" db="EMBL/GenBank/DDBJ databases">
        <title>Perkinsus olseni comparative genomics.</title>
        <authorList>
            <person name="Bogema D.R."/>
        </authorList>
    </citation>
    <scope>NUCLEOTIDE SEQUENCE [LARGE SCALE GENOMIC DNA]</scope>
    <source>
        <strain evidence="1">ATCC PRA-205</strain>
    </source>
</reference>
<dbReference type="Proteomes" id="UP000574390">
    <property type="component" value="Unassembled WGS sequence"/>
</dbReference>
<sequence>DPHRFESGAFRRRSWYHYQELAGSKRLQRACSSSSVIFLFSPFDNVESLKGAQVLVIHVNQLRVSAAVSYEGEKLDYPLLGPYADPDAARQIHGFCQAAIFHHAGASQDTTTAFDHSKVFDYIYGTQSVHSHHVDPLLILAEASKELGMIFMTNGVVLWTPKSLNDCVLADLNVVALKPNVHRNVSAEGGMFLTVANAEKVISDAYKAGVRKEKLILEITPIAGTYDQVAEKEGRFTGYNKAITEFGASPLGDGTVFAPDGRLYYFFSKTRASCIVRVAKRHGLHGISLAGGYGDEQAFFPHGTCSLFSAIVGEIRSSIETR</sequence>
<comment type="caution">
    <text evidence="1">The sequence shown here is derived from an EMBL/GenBank/DDBJ whole genome shotgun (WGS) entry which is preliminary data.</text>
</comment>